<evidence type="ECO:0000313" key="1">
    <source>
        <dbReference type="EMBL" id="CBY08444.1"/>
    </source>
</evidence>
<gene>
    <name evidence="1" type="ORF">GSOID_T00005015001</name>
</gene>
<proteinExistence type="predicted"/>
<dbReference type="EMBL" id="FN653031">
    <property type="protein sequence ID" value="CBY08444.1"/>
    <property type="molecule type" value="Genomic_DNA"/>
</dbReference>
<dbReference type="InParanoid" id="E4X9M1"/>
<dbReference type="Proteomes" id="UP000001307">
    <property type="component" value="Unassembled WGS sequence"/>
</dbReference>
<evidence type="ECO:0000313" key="2">
    <source>
        <dbReference type="Proteomes" id="UP000001307"/>
    </source>
</evidence>
<protein>
    <submittedName>
        <fullName evidence="1">Uncharacterized protein</fullName>
    </submittedName>
</protein>
<dbReference type="AlphaFoldDB" id="E4X9M1"/>
<keyword evidence="2" id="KW-1185">Reference proteome</keyword>
<reference evidence="1" key="1">
    <citation type="journal article" date="2010" name="Science">
        <title>Plasticity of animal genome architecture unmasked by rapid evolution of a pelagic tunicate.</title>
        <authorList>
            <person name="Denoeud F."/>
            <person name="Henriet S."/>
            <person name="Mungpakdee S."/>
            <person name="Aury J.M."/>
            <person name="Da Silva C."/>
            <person name="Brinkmann H."/>
            <person name="Mikhaleva J."/>
            <person name="Olsen L.C."/>
            <person name="Jubin C."/>
            <person name="Canestro C."/>
            <person name="Bouquet J.M."/>
            <person name="Danks G."/>
            <person name="Poulain J."/>
            <person name="Campsteijn C."/>
            <person name="Adamski M."/>
            <person name="Cross I."/>
            <person name="Yadetie F."/>
            <person name="Muffato M."/>
            <person name="Louis A."/>
            <person name="Butcher S."/>
            <person name="Tsagkogeorga G."/>
            <person name="Konrad A."/>
            <person name="Singh S."/>
            <person name="Jensen M.F."/>
            <person name="Cong E.H."/>
            <person name="Eikeseth-Otteraa H."/>
            <person name="Noel B."/>
            <person name="Anthouard V."/>
            <person name="Porcel B.M."/>
            <person name="Kachouri-Lafond R."/>
            <person name="Nishino A."/>
            <person name="Ugolini M."/>
            <person name="Chourrout P."/>
            <person name="Nishida H."/>
            <person name="Aasland R."/>
            <person name="Huzurbazar S."/>
            <person name="Westhof E."/>
            <person name="Delsuc F."/>
            <person name="Lehrach H."/>
            <person name="Reinhardt R."/>
            <person name="Weissenbach J."/>
            <person name="Roy S.W."/>
            <person name="Artiguenave F."/>
            <person name="Postlethwait J.H."/>
            <person name="Manak J.R."/>
            <person name="Thompson E.M."/>
            <person name="Jaillon O."/>
            <person name="Du Pasquier L."/>
            <person name="Boudinot P."/>
            <person name="Liberles D.A."/>
            <person name="Volff J.N."/>
            <person name="Philippe H."/>
            <person name="Lenhard B."/>
            <person name="Roest Crollius H."/>
            <person name="Wincker P."/>
            <person name="Chourrout D."/>
        </authorList>
    </citation>
    <scope>NUCLEOTIDE SEQUENCE [LARGE SCALE GENOMIC DNA]</scope>
</reference>
<sequence length="113" mass="12597">MKRSRDWDGHGNVLQPLVKNRITVRSFLKNSCGDRATELKSDIQKKTLKMMFDNSSNCPTAIVAENQTVPEESALLPIKGQRSVIDFFQKKAPQGVRSAATMDKLQQSSSKST</sequence>
<name>E4X9M1_OIKDI</name>
<organism evidence="1">
    <name type="scientific">Oikopleura dioica</name>
    <name type="common">Tunicate</name>
    <dbReference type="NCBI Taxonomy" id="34765"/>
    <lineage>
        <taxon>Eukaryota</taxon>
        <taxon>Metazoa</taxon>
        <taxon>Chordata</taxon>
        <taxon>Tunicata</taxon>
        <taxon>Appendicularia</taxon>
        <taxon>Copelata</taxon>
        <taxon>Oikopleuridae</taxon>
        <taxon>Oikopleura</taxon>
    </lineage>
</organism>
<accession>E4X9M1</accession>